<dbReference type="RefSeq" id="XP_033519700.1">
    <property type="nucleotide sequence ID" value="XM_033668910.1"/>
</dbReference>
<dbReference type="SMART" id="SM00338">
    <property type="entry name" value="BRLZ"/>
    <property type="match status" value="1"/>
</dbReference>
<dbReference type="InterPro" id="IPR004827">
    <property type="entry name" value="bZIP"/>
</dbReference>
<feature type="compositionally biased region" description="Low complexity" evidence="3">
    <location>
        <begin position="273"/>
        <end position="289"/>
    </location>
</feature>
<dbReference type="PROSITE" id="PS00036">
    <property type="entry name" value="BZIP_BASIC"/>
    <property type="match status" value="1"/>
</dbReference>
<dbReference type="GO" id="GO:0000976">
    <property type="term" value="F:transcription cis-regulatory region binding"/>
    <property type="evidence" value="ECO:0007669"/>
    <property type="project" value="InterPro"/>
</dbReference>
<proteinExistence type="predicted"/>
<dbReference type="PANTHER" id="PTHR40621">
    <property type="entry name" value="TRANSCRIPTION FACTOR KAPC-RELATED"/>
    <property type="match status" value="1"/>
</dbReference>
<gene>
    <name evidence="5" type="ORF">P153DRAFT_369983</name>
</gene>
<evidence type="ECO:0000256" key="1">
    <source>
        <dbReference type="ARBA" id="ARBA00004123"/>
    </source>
</evidence>
<dbReference type="PANTHER" id="PTHR40621:SF7">
    <property type="entry name" value="BZIP DOMAIN-CONTAINING PROTEIN"/>
    <property type="match status" value="1"/>
</dbReference>
<feature type="compositionally biased region" description="Pro residues" evidence="3">
    <location>
        <begin position="1"/>
        <end position="11"/>
    </location>
</feature>
<keyword evidence="6" id="KW-1185">Reference proteome</keyword>
<dbReference type="GeneID" id="54409342"/>
<dbReference type="Gene3D" id="1.20.5.170">
    <property type="match status" value="1"/>
</dbReference>
<evidence type="ECO:0000313" key="5">
    <source>
        <dbReference type="EMBL" id="KAF2125308.1"/>
    </source>
</evidence>
<evidence type="ECO:0000259" key="4">
    <source>
        <dbReference type="PROSITE" id="PS00036"/>
    </source>
</evidence>
<evidence type="ECO:0000256" key="2">
    <source>
        <dbReference type="ARBA" id="ARBA00023242"/>
    </source>
</evidence>
<dbReference type="EMBL" id="ML977516">
    <property type="protein sequence ID" value="KAF2125308.1"/>
    <property type="molecule type" value="Genomic_DNA"/>
</dbReference>
<dbReference type="SUPFAM" id="SSF57959">
    <property type="entry name" value="Leucine zipper domain"/>
    <property type="match status" value="1"/>
</dbReference>
<dbReference type="GO" id="GO:0001228">
    <property type="term" value="F:DNA-binding transcription activator activity, RNA polymerase II-specific"/>
    <property type="evidence" value="ECO:0007669"/>
    <property type="project" value="TreeGrafter"/>
</dbReference>
<feature type="compositionally biased region" description="Basic and acidic residues" evidence="3">
    <location>
        <begin position="122"/>
        <end position="140"/>
    </location>
</feature>
<protein>
    <recommendedName>
        <fullName evidence="4">BZIP domain-containing protein</fullName>
    </recommendedName>
</protein>
<reference evidence="5" key="1">
    <citation type="journal article" date="2020" name="Stud. Mycol.">
        <title>101 Dothideomycetes genomes: a test case for predicting lifestyles and emergence of pathogens.</title>
        <authorList>
            <person name="Haridas S."/>
            <person name="Albert R."/>
            <person name="Binder M."/>
            <person name="Bloem J."/>
            <person name="Labutti K."/>
            <person name="Salamov A."/>
            <person name="Andreopoulos B."/>
            <person name="Baker S."/>
            <person name="Barry K."/>
            <person name="Bills G."/>
            <person name="Bluhm B."/>
            <person name="Cannon C."/>
            <person name="Castanera R."/>
            <person name="Culley D."/>
            <person name="Daum C."/>
            <person name="Ezra D."/>
            <person name="Gonzalez J."/>
            <person name="Henrissat B."/>
            <person name="Kuo A."/>
            <person name="Liang C."/>
            <person name="Lipzen A."/>
            <person name="Lutzoni F."/>
            <person name="Magnuson J."/>
            <person name="Mondo S."/>
            <person name="Nolan M."/>
            <person name="Ohm R."/>
            <person name="Pangilinan J."/>
            <person name="Park H.-J."/>
            <person name="Ramirez L."/>
            <person name="Alfaro M."/>
            <person name="Sun H."/>
            <person name="Tritt A."/>
            <person name="Yoshinaga Y."/>
            <person name="Zwiers L.-H."/>
            <person name="Turgeon B."/>
            <person name="Goodwin S."/>
            <person name="Spatafora J."/>
            <person name="Crous P."/>
            <person name="Grigoriev I."/>
        </authorList>
    </citation>
    <scope>NUCLEOTIDE SEQUENCE</scope>
    <source>
        <strain evidence="5">CBS 119687</strain>
    </source>
</reference>
<feature type="region of interest" description="Disordered" evidence="3">
    <location>
        <begin position="1"/>
        <end position="142"/>
    </location>
</feature>
<comment type="subcellular location">
    <subcellularLocation>
        <location evidence="1">Nucleus</location>
    </subcellularLocation>
</comment>
<dbReference type="InterPro" id="IPR046347">
    <property type="entry name" value="bZIP_sf"/>
</dbReference>
<dbReference type="CDD" id="cd14688">
    <property type="entry name" value="bZIP_YAP"/>
    <property type="match status" value="1"/>
</dbReference>
<name>A0A6A6A3H4_9PLEO</name>
<feature type="region of interest" description="Disordered" evidence="3">
    <location>
        <begin position="267"/>
        <end position="291"/>
    </location>
</feature>
<evidence type="ECO:0000313" key="6">
    <source>
        <dbReference type="Proteomes" id="UP000799771"/>
    </source>
</evidence>
<feature type="compositionally biased region" description="Polar residues" evidence="3">
    <location>
        <begin position="76"/>
        <end position="94"/>
    </location>
</feature>
<sequence>MLGGPLPPLTPPDYEGNQTFQLGGPSQSQSQSQVQSQVQQQLQPQLQPQPQSTLVPHVTANPDQRLTARSLVARTLPSTHLSQQGSSATASSKQALAGPSSGGGPTGKSYVVPPRPKPGRKPATDEPASKRKAQNRESQRAFRLRKMATVAALKEEVTELKDAVREQQEQTNYWHNRCMELEQREKERGLASHSQQQSSPMITMPFPNSSVHEARQEDSPSFAYNTPKTEIPDGCGKCKPNGECPCISDIANQVTLDDDYEPAVALPARSTTKKTQTTAQTTAQTTTQTPQAFSEVEMDFTSRSAAQQPYPDPRASINFMLDNEHESCGFCTDISNCACRDLAASAAAGESAPDPMQGTSSYSAMELDAAGIITTLGNSRK</sequence>
<feature type="compositionally biased region" description="Low complexity" evidence="3">
    <location>
        <begin position="21"/>
        <end position="52"/>
    </location>
</feature>
<organism evidence="5 6">
    <name type="scientific">Dothidotthia symphoricarpi CBS 119687</name>
    <dbReference type="NCBI Taxonomy" id="1392245"/>
    <lineage>
        <taxon>Eukaryota</taxon>
        <taxon>Fungi</taxon>
        <taxon>Dikarya</taxon>
        <taxon>Ascomycota</taxon>
        <taxon>Pezizomycotina</taxon>
        <taxon>Dothideomycetes</taxon>
        <taxon>Pleosporomycetidae</taxon>
        <taxon>Pleosporales</taxon>
        <taxon>Dothidotthiaceae</taxon>
        <taxon>Dothidotthia</taxon>
    </lineage>
</organism>
<accession>A0A6A6A3H4</accession>
<dbReference type="AlphaFoldDB" id="A0A6A6A3H4"/>
<feature type="domain" description="BZIP" evidence="4">
    <location>
        <begin position="130"/>
        <end position="145"/>
    </location>
</feature>
<keyword evidence="2" id="KW-0539">Nucleus</keyword>
<evidence type="ECO:0000256" key="3">
    <source>
        <dbReference type="SAM" id="MobiDB-lite"/>
    </source>
</evidence>
<dbReference type="Proteomes" id="UP000799771">
    <property type="component" value="Unassembled WGS sequence"/>
</dbReference>
<dbReference type="OrthoDB" id="5374328at2759"/>
<dbReference type="GO" id="GO:0090575">
    <property type="term" value="C:RNA polymerase II transcription regulator complex"/>
    <property type="evidence" value="ECO:0007669"/>
    <property type="project" value="TreeGrafter"/>
</dbReference>
<dbReference type="InterPro" id="IPR050936">
    <property type="entry name" value="AP-1-like"/>
</dbReference>